<proteinExistence type="predicted"/>
<protein>
    <submittedName>
        <fullName evidence="1">Uncharacterized protein</fullName>
    </submittedName>
</protein>
<dbReference type="EMBL" id="BK032678">
    <property type="protein sequence ID" value="DAF54375.1"/>
    <property type="molecule type" value="Genomic_DNA"/>
</dbReference>
<name>A0A8S5SUM1_9CAUD</name>
<evidence type="ECO:0000313" key="1">
    <source>
        <dbReference type="EMBL" id="DAF54375.1"/>
    </source>
</evidence>
<sequence>MRRRAYAIPFINLISKPTQRSHPTRCRRF</sequence>
<organism evidence="1">
    <name type="scientific">Myoviridae sp. ctnjE18</name>
    <dbReference type="NCBI Taxonomy" id="2827706"/>
    <lineage>
        <taxon>Viruses</taxon>
        <taxon>Duplodnaviria</taxon>
        <taxon>Heunggongvirae</taxon>
        <taxon>Uroviricota</taxon>
        <taxon>Caudoviricetes</taxon>
    </lineage>
</organism>
<reference evidence="1" key="1">
    <citation type="journal article" date="2021" name="Proc. Natl. Acad. Sci. U.S.A.">
        <title>A Catalog of Tens of Thousands of Viruses from Human Metagenomes Reveals Hidden Associations with Chronic Diseases.</title>
        <authorList>
            <person name="Tisza M.J."/>
            <person name="Buck C.B."/>
        </authorList>
    </citation>
    <scope>NUCLEOTIDE SEQUENCE</scope>
    <source>
        <strain evidence="1">CtnjE18</strain>
    </source>
</reference>
<accession>A0A8S5SUM1</accession>